<dbReference type="CDD" id="cd01948">
    <property type="entry name" value="EAL"/>
    <property type="match status" value="1"/>
</dbReference>
<keyword evidence="1" id="KW-0812">Transmembrane</keyword>
<proteinExistence type="predicted"/>
<evidence type="ECO:0000259" key="2">
    <source>
        <dbReference type="PROSITE" id="PS50883"/>
    </source>
</evidence>
<dbReference type="InterPro" id="IPR000160">
    <property type="entry name" value="GGDEF_dom"/>
</dbReference>
<keyword evidence="1" id="KW-1133">Transmembrane helix</keyword>
<name>A0A6J7TYV9_9ZZZZ</name>
<feature type="transmembrane region" description="Helical" evidence="1">
    <location>
        <begin position="160"/>
        <end position="178"/>
    </location>
</feature>
<feature type="transmembrane region" description="Helical" evidence="1">
    <location>
        <begin position="254"/>
        <end position="274"/>
    </location>
</feature>
<feature type="transmembrane region" description="Helical" evidence="1">
    <location>
        <begin position="93"/>
        <end position="111"/>
    </location>
</feature>
<dbReference type="PANTHER" id="PTHR44757:SF2">
    <property type="entry name" value="BIOFILM ARCHITECTURE MAINTENANCE PROTEIN MBAA"/>
    <property type="match status" value="1"/>
</dbReference>
<sequence>MRKSFSQLAWFVGAVGVVLGLVNILTPSATVGNTFYFVAATQLAICVVIGFFAHRPDPRAWLVILGVSLFTVAGQILADNSLASETLRIVSESFFLAVQILLASALLLVTLRRNGTAILNSLGDALVVALGAWLLIWVGLLQPSLNIAGEPTVISALRGITLATSTIVLFLLVSLLFSEANRTPSIWLLFGAISLSLLGDFLFALDKSGHASVSDRFLNAPYVISLFMASATFLHPSVRSLTHRSTTRQRQPLLGRLVLTTTALVVPLITIALFDPRNQVDRVIRAISLFVLAASVTARVIQAVRTNARTQAVLVKTAQTDALTLLPNRSLMLKHIEEAVDNAWRTGRVPAVHFIDVDRFKNINDSLGHSAGDDVLVAVAQRLTNAVPATAIVGRISGDEFVVLEPDSVSDIEAMKTAERLLECFREPLALRQGDVFVSASIGVACSAVADSPSPEELLRHADAAMYRAKDAGRNCIALFDASMLERATQRLTLETALYRALERQELTLVYQPIIDLHLGDVLGFEALMRWEREDGSTSSPAQFIPIAEETGIIVPIGAWALIEALTHLRSWIDAGICPETASMSVNVSPRQLHDPQFVSVVSEALSRARVQPQQLWLEMTESIMITEPEQALAALRRLNTLGVRIAIDDFGTGYSSLSLLQSFPIQRLKIDRSFISGIADDVSARSLVKTILAMSDALGLDTVAEGVETSRQLEALIDLRCAKAQGYLISHPVAPEQMRNTVISLEKFSQWPKYSD</sequence>
<feature type="domain" description="GGDEF" evidence="3">
    <location>
        <begin position="348"/>
        <end position="482"/>
    </location>
</feature>
<dbReference type="Gene3D" id="3.30.70.270">
    <property type="match status" value="1"/>
</dbReference>
<dbReference type="NCBIfam" id="TIGR00254">
    <property type="entry name" value="GGDEF"/>
    <property type="match status" value="1"/>
</dbReference>
<evidence type="ECO:0000256" key="1">
    <source>
        <dbReference type="SAM" id="Phobius"/>
    </source>
</evidence>
<dbReference type="EMBL" id="CAFBQU010000002">
    <property type="protein sequence ID" value="CAB5058821.1"/>
    <property type="molecule type" value="Genomic_DNA"/>
</dbReference>
<feature type="transmembrane region" description="Helical" evidence="1">
    <location>
        <begin position="118"/>
        <end position="140"/>
    </location>
</feature>
<dbReference type="Pfam" id="PF00563">
    <property type="entry name" value="EAL"/>
    <property type="match status" value="1"/>
</dbReference>
<feature type="transmembrane region" description="Helical" evidence="1">
    <location>
        <begin position="217"/>
        <end position="234"/>
    </location>
</feature>
<dbReference type="SUPFAM" id="SSF55073">
    <property type="entry name" value="Nucleotide cyclase"/>
    <property type="match status" value="1"/>
</dbReference>
<feature type="transmembrane region" description="Helical" evidence="1">
    <location>
        <begin position="34"/>
        <end position="53"/>
    </location>
</feature>
<dbReference type="InterPro" id="IPR029787">
    <property type="entry name" value="Nucleotide_cyclase"/>
</dbReference>
<protein>
    <submittedName>
        <fullName evidence="4">Unannotated protein</fullName>
    </submittedName>
</protein>
<dbReference type="SMART" id="SM00052">
    <property type="entry name" value="EAL"/>
    <property type="match status" value="1"/>
</dbReference>
<evidence type="ECO:0000313" key="4">
    <source>
        <dbReference type="EMBL" id="CAB5058821.1"/>
    </source>
</evidence>
<dbReference type="InterPro" id="IPR035919">
    <property type="entry name" value="EAL_sf"/>
</dbReference>
<dbReference type="SMART" id="SM00267">
    <property type="entry name" value="GGDEF"/>
    <property type="match status" value="1"/>
</dbReference>
<dbReference type="PROSITE" id="PS50887">
    <property type="entry name" value="GGDEF"/>
    <property type="match status" value="1"/>
</dbReference>
<dbReference type="Gene3D" id="3.20.20.450">
    <property type="entry name" value="EAL domain"/>
    <property type="match status" value="1"/>
</dbReference>
<feature type="transmembrane region" description="Helical" evidence="1">
    <location>
        <begin position="60"/>
        <end position="78"/>
    </location>
</feature>
<feature type="transmembrane region" description="Helical" evidence="1">
    <location>
        <begin position="185"/>
        <end position="205"/>
    </location>
</feature>
<reference evidence="4" key="1">
    <citation type="submission" date="2020-05" db="EMBL/GenBank/DDBJ databases">
        <authorList>
            <person name="Chiriac C."/>
            <person name="Salcher M."/>
            <person name="Ghai R."/>
            <person name="Kavagutti S V."/>
        </authorList>
    </citation>
    <scope>NUCLEOTIDE SEQUENCE</scope>
</reference>
<evidence type="ECO:0000259" key="3">
    <source>
        <dbReference type="PROSITE" id="PS50887"/>
    </source>
</evidence>
<dbReference type="PANTHER" id="PTHR44757">
    <property type="entry name" value="DIGUANYLATE CYCLASE DGCP"/>
    <property type="match status" value="1"/>
</dbReference>
<accession>A0A6J7TYV9</accession>
<dbReference type="InterPro" id="IPR052155">
    <property type="entry name" value="Biofilm_reg_signaling"/>
</dbReference>
<dbReference type="InterPro" id="IPR043128">
    <property type="entry name" value="Rev_trsase/Diguanyl_cyclase"/>
</dbReference>
<feature type="domain" description="EAL" evidence="2">
    <location>
        <begin position="491"/>
        <end position="747"/>
    </location>
</feature>
<dbReference type="CDD" id="cd01949">
    <property type="entry name" value="GGDEF"/>
    <property type="match status" value="1"/>
</dbReference>
<dbReference type="SUPFAM" id="SSF141868">
    <property type="entry name" value="EAL domain-like"/>
    <property type="match status" value="1"/>
</dbReference>
<dbReference type="Pfam" id="PF00990">
    <property type="entry name" value="GGDEF"/>
    <property type="match status" value="1"/>
</dbReference>
<dbReference type="AlphaFoldDB" id="A0A6J7TYV9"/>
<gene>
    <name evidence="4" type="ORF">UFOPK4347_00144</name>
</gene>
<dbReference type="PROSITE" id="PS50883">
    <property type="entry name" value="EAL"/>
    <property type="match status" value="1"/>
</dbReference>
<dbReference type="InterPro" id="IPR001633">
    <property type="entry name" value="EAL_dom"/>
</dbReference>
<organism evidence="4">
    <name type="scientific">freshwater metagenome</name>
    <dbReference type="NCBI Taxonomy" id="449393"/>
    <lineage>
        <taxon>unclassified sequences</taxon>
        <taxon>metagenomes</taxon>
        <taxon>ecological metagenomes</taxon>
    </lineage>
</organism>
<keyword evidence="1" id="KW-0472">Membrane</keyword>